<feature type="coiled-coil region" evidence="1">
    <location>
        <begin position="147"/>
        <end position="181"/>
    </location>
</feature>
<name>A0ABN1MMH1_9FLAO</name>
<dbReference type="Gene3D" id="2.60.40.1120">
    <property type="entry name" value="Carboxypeptidase-like, regulatory domain"/>
    <property type="match status" value="1"/>
</dbReference>
<dbReference type="InterPro" id="IPR008969">
    <property type="entry name" value="CarboxyPept-like_regulatory"/>
</dbReference>
<dbReference type="Pfam" id="PF18939">
    <property type="entry name" value="DUF5686"/>
    <property type="match status" value="1"/>
</dbReference>
<dbReference type="InterPro" id="IPR043741">
    <property type="entry name" value="DUF5686"/>
</dbReference>
<dbReference type="Proteomes" id="UP001501126">
    <property type="component" value="Unassembled WGS sequence"/>
</dbReference>
<accession>A0ABN1MMH1</accession>
<dbReference type="SUPFAM" id="SSF49464">
    <property type="entry name" value="Carboxypeptidase regulatory domain-like"/>
    <property type="match status" value="1"/>
</dbReference>
<evidence type="ECO:0000256" key="1">
    <source>
        <dbReference type="SAM" id="Coils"/>
    </source>
</evidence>
<organism evidence="2 3">
    <name type="scientific">Wandonia haliotis</name>
    <dbReference type="NCBI Taxonomy" id="574963"/>
    <lineage>
        <taxon>Bacteria</taxon>
        <taxon>Pseudomonadati</taxon>
        <taxon>Bacteroidota</taxon>
        <taxon>Flavobacteriia</taxon>
        <taxon>Flavobacteriales</taxon>
        <taxon>Crocinitomicaceae</taxon>
        <taxon>Wandonia</taxon>
    </lineage>
</organism>
<keyword evidence="1" id="KW-0175">Coiled coil</keyword>
<gene>
    <name evidence="2" type="ORF">GCM10009118_08440</name>
</gene>
<keyword evidence="3" id="KW-1185">Reference proteome</keyword>
<dbReference type="Pfam" id="PF13715">
    <property type="entry name" value="CarbopepD_reg_2"/>
    <property type="match status" value="1"/>
</dbReference>
<reference evidence="2 3" key="1">
    <citation type="journal article" date="2019" name="Int. J. Syst. Evol. Microbiol.">
        <title>The Global Catalogue of Microorganisms (GCM) 10K type strain sequencing project: providing services to taxonomists for standard genome sequencing and annotation.</title>
        <authorList>
            <consortium name="The Broad Institute Genomics Platform"/>
            <consortium name="The Broad Institute Genome Sequencing Center for Infectious Disease"/>
            <person name="Wu L."/>
            <person name="Ma J."/>
        </authorList>
    </citation>
    <scope>NUCLEOTIDE SEQUENCE [LARGE SCALE GENOMIC DNA]</scope>
    <source>
        <strain evidence="2 3">JCM 16083</strain>
    </source>
</reference>
<protein>
    <submittedName>
        <fullName evidence="2">DUF5686 and carboxypeptidase regulatory-like domain-containing protein</fullName>
    </submittedName>
</protein>
<evidence type="ECO:0000313" key="3">
    <source>
        <dbReference type="Proteomes" id="UP001501126"/>
    </source>
</evidence>
<evidence type="ECO:0000313" key="2">
    <source>
        <dbReference type="EMBL" id="GAA0874436.1"/>
    </source>
</evidence>
<proteinExistence type="predicted"/>
<comment type="caution">
    <text evidence="2">The sequence shown here is derived from an EMBL/GenBank/DDBJ whole genome shotgun (WGS) entry which is preliminary data.</text>
</comment>
<dbReference type="EMBL" id="BAAAFH010000003">
    <property type="protein sequence ID" value="GAA0874436.1"/>
    <property type="molecule type" value="Genomic_DNA"/>
</dbReference>
<sequence length="830" mass="97069">MTINELKRLPFFVLILFSNLLCFSQSIEGIVTDDLGVPVPYATIYIKNRPELRTVTSDKGNYTLFIEVGSYDVVVKYLGFETLEQFVVVRQGSNKIDFQLKPADNELNEIEIKVKRTNPGHEIIKKVIERKDIINPEQYSYSVDVYLKAAEKRAISEKRSKQEIEEELDKITDPFEREEKEKELRYATTDNLNLVEVEMERHFQPPNNVKEIRNAYVRKGKDDRLYYTTTTKSNFNFFANILYVDDLNESPVTSPISWAGILSYKYKLVRQYVEGGVKYHKIEIAARNSATSTLTGYLIIQDSAWMVKELSFRMEKGDLLKFDYFEIDQLFENRGDTLCVLKQQNMRYGVSFNKDVTEASTSVAYDNYVFGKEYGKKFFSNEVAVTTQDAYDKDSAFWESNRRIQLTEEERELLRKQDSIHAVLNKKEYLDSVDKEFNRVTFWKVVWFGIDQRNRAKKIQWSVSSLAGMIEPIYIAGPRISPNFDYFKKWENEKYIDTYGKVSVGVLNGDIKGTARVRYLYDPFRQSAVFLRFRHDFDLIRQQDAISQIFLRDNFIESTKLVGGHYTELLNGLYLDAEVEFNERRSVDGYKFITLLDSAINNTAPPVFKTYQALLLRLIVEYTPGQKYMREPKRKVILGSKWPTFYIGYEKGIPGFLGSDVDHDYIDLGVRQSFKIGTLGTTNYHVKTGKFLNARILKDPDYKYHRRSDPLWFSNPLYSYQGLDTSLPTMDFYLETHIVHHFNGALLNKIPFMKKTRIKSVVGGGYLYVPEHNYQYWEFFAGLERDFKLFKRRLRIGLYGVYSDANFSPPTGQFKISFSLLDERDMKYNF</sequence>